<reference evidence="1" key="1">
    <citation type="submission" date="2022-11" db="EMBL/GenBank/DDBJ databases">
        <title>Genome Sequence of Nemania bipapillata.</title>
        <authorList>
            <person name="Buettner E."/>
        </authorList>
    </citation>
    <scope>NUCLEOTIDE SEQUENCE</scope>
    <source>
        <strain evidence="1">CP14</strain>
    </source>
</reference>
<comment type="caution">
    <text evidence="1">The sequence shown here is derived from an EMBL/GenBank/DDBJ whole genome shotgun (WGS) entry which is preliminary data.</text>
</comment>
<evidence type="ECO:0000313" key="1">
    <source>
        <dbReference type="EMBL" id="KAJ8119387.1"/>
    </source>
</evidence>
<evidence type="ECO:0000313" key="2">
    <source>
        <dbReference type="Proteomes" id="UP001153334"/>
    </source>
</evidence>
<organism evidence="1 2">
    <name type="scientific">Nemania bipapillata</name>
    <dbReference type="NCBI Taxonomy" id="110536"/>
    <lineage>
        <taxon>Eukaryota</taxon>
        <taxon>Fungi</taxon>
        <taxon>Dikarya</taxon>
        <taxon>Ascomycota</taxon>
        <taxon>Pezizomycotina</taxon>
        <taxon>Sordariomycetes</taxon>
        <taxon>Xylariomycetidae</taxon>
        <taxon>Xylariales</taxon>
        <taxon>Xylariaceae</taxon>
        <taxon>Nemania</taxon>
    </lineage>
</organism>
<name>A0ACC2IW87_9PEZI</name>
<accession>A0ACC2IW87</accession>
<protein>
    <submittedName>
        <fullName evidence="1">Uncharacterized protein</fullName>
    </submittedName>
</protein>
<sequence>MASEIASTWPKVCEMRTWLQTVCSVIPQGRSVVDEVEAYARYLLLEVASPKRPTDEDFIAYTDTWIRRSSQEPREPGTMGLAFFLSVSCFSEEWIMKYLGPVFSSLDVVGEDGPLLFYNFLVSRYEKVTEDTRQVQSLSSIVENFRLGA</sequence>
<proteinExistence type="predicted"/>
<gene>
    <name evidence="1" type="ORF">ONZ43_g3654</name>
</gene>
<dbReference type="EMBL" id="JAPESX010000878">
    <property type="protein sequence ID" value="KAJ8119387.1"/>
    <property type="molecule type" value="Genomic_DNA"/>
</dbReference>
<dbReference type="Proteomes" id="UP001153334">
    <property type="component" value="Unassembled WGS sequence"/>
</dbReference>
<keyword evidence="2" id="KW-1185">Reference proteome</keyword>